<dbReference type="GO" id="GO:0004312">
    <property type="term" value="F:fatty acid synthase activity"/>
    <property type="evidence" value="ECO:0007669"/>
    <property type="project" value="TreeGrafter"/>
</dbReference>
<evidence type="ECO:0000259" key="9">
    <source>
        <dbReference type="PROSITE" id="PS52019"/>
    </source>
</evidence>
<dbReference type="InterPro" id="IPR049900">
    <property type="entry name" value="PKS_mFAS_DH"/>
</dbReference>
<evidence type="ECO:0000256" key="1">
    <source>
        <dbReference type="ARBA" id="ARBA00005194"/>
    </source>
</evidence>
<dbReference type="Gene3D" id="3.40.50.720">
    <property type="entry name" value="NAD(P)-binding Rossmann-like Domain"/>
    <property type="match status" value="1"/>
</dbReference>
<evidence type="ECO:0000256" key="3">
    <source>
        <dbReference type="ARBA" id="ARBA00022450"/>
    </source>
</evidence>
<dbReference type="SUPFAM" id="SSF51735">
    <property type="entry name" value="NAD(P)-binding Rossmann-fold domains"/>
    <property type="match status" value="2"/>
</dbReference>
<dbReference type="SMART" id="SM00826">
    <property type="entry name" value="PKS_DH"/>
    <property type="match status" value="1"/>
</dbReference>
<dbReference type="SUPFAM" id="SSF47336">
    <property type="entry name" value="ACP-like"/>
    <property type="match status" value="1"/>
</dbReference>
<evidence type="ECO:0000256" key="5">
    <source>
        <dbReference type="ARBA" id="ARBA00022679"/>
    </source>
</evidence>
<dbReference type="InterPro" id="IPR036736">
    <property type="entry name" value="ACP-like_sf"/>
</dbReference>
<dbReference type="InterPro" id="IPR016039">
    <property type="entry name" value="Thiolase-like"/>
</dbReference>
<dbReference type="Proteomes" id="UP001169760">
    <property type="component" value="Unassembled WGS sequence"/>
</dbReference>
<evidence type="ECO:0000256" key="2">
    <source>
        <dbReference type="ARBA" id="ARBA00006484"/>
    </source>
</evidence>
<dbReference type="InterPro" id="IPR042104">
    <property type="entry name" value="PKS_dehydratase_sf"/>
</dbReference>
<protein>
    <submittedName>
        <fullName evidence="10">Beta-ketoacyl synthase N-terminal-like domain-containing protein</fullName>
    </submittedName>
</protein>
<dbReference type="PANTHER" id="PTHR43775:SF37">
    <property type="entry name" value="SI:DKEY-61P9.11"/>
    <property type="match status" value="1"/>
</dbReference>
<evidence type="ECO:0000259" key="7">
    <source>
        <dbReference type="PROSITE" id="PS50075"/>
    </source>
</evidence>
<comment type="pathway">
    <text evidence="1">Lipid metabolism; fatty acid biosynthesis.</text>
</comment>
<keyword evidence="4" id="KW-0597">Phosphoprotein</keyword>
<dbReference type="Pfam" id="PF21089">
    <property type="entry name" value="PKS_DH_N"/>
    <property type="match status" value="1"/>
</dbReference>
<feature type="active site" description="Proton acceptor; for dehydratase activity" evidence="6">
    <location>
        <position position="709"/>
    </location>
</feature>
<dbReference type="InterPro" id="IPR057326">
    <property type="entry name" value="KR_dom"/>
</dbReference>
<feature type="active site" description="Proton donor; for dehydratase activity" evidence="6">
    <location>
        <position position="875"/>
    </location>
</feature>
<keyword evidence="5" id="KW-0808">Transferase</keyword>
<dbReference type="Gene3D" id="1.10.1200.10">
    <property type="entry name" value="ACP-like"/>
    <property type="match status" value="1"/>
</dbReference>
<evidence type="ECO:0000313" key="10">
    <source>
        <dbReference type="EMBL" id="MDO6421235.1"/>
    </source>
</evidence>
<feature type="domain" description="Ketosynthase family 3 (KS3)" evidence="8">
    <location>
        <begin position="41"/>
        <end position="479"/>
    </location>
</feature>
<dbReference type="PANTHER" id="PTHR43775">
    <property type="entry name" value="FATTY ACID SYNTHASE"/>
    <property type="match status" value="1"/>
</dbReference>
<dbReference type="Gene3D" id="1.10.1240.100">
    <property type="match status" value="1"/>
</dbReference>
<sequence>MKSIKNYILQQVAKNALSQEQAKQLLLELNQASTSANANDNNDVAIVGMAGRFPKAENAEEFWQLLRDGVNCIDDYPQGRKDDFEHILRNPYYTEFLTGDAMREEDIPHAHARAGYLHQIDKFDADFFGIPPSEATFMDPYQRIALETAWETMEDAGYGDKTLFGTNTGIYIGKENTNYSLYRYCSVKDPMQLTGSWESIMASRISYLFNFRGPCMVIDTACSAGLVSVHMAVKALQNGECETAIAGGINLSVTGEFNTRFQGGMNMDSVESDDGVIRTFDANADGTVWGEGVALVMLKPLKRALKDGDHIHAIIKGSAINNDGASNGLTAPNAEAQEDVVVKAWENAGISPESLQYIEAHGTGTVLGDPIEFKGLTASFRKFTQRKQFCAIGSLKTNMGHLVAASGCASLFKVIKQIQNKQMAPTINFEEPNPYIPFQNSPLYVNDILRDWPENDGPRRAALSSFGFSHTNCHMVIEEAAELPPSEAKRPRYCLTISTKKLRQLAEYVTRYQRRCEATDWSLADLCFTANTGRGHYAHRLAIVAESENELRENLNLALALVEEANPKEIKGKVYFASHQLVSDKKTQRNTGDISAKEKTELSQKAGAALAKYVAQGNTSDLIELASLYCSGADIAWREFYTAEKRRRLALPTYPFERVRRWADPKISKIMDYTARLHPLVDKQLSTSESNWLYQSLFSATSHWVLSDHRIQNTCVVPGTTYLEMARFAASHAMGWNQLELAKIFFLQPLIVDENESRLVNIRLTKEADELRFVIESRMQGSKDDAWQKHVEGIARVTNTPAKEGPTHEYLKATAIETIEHYIGEADTGVFQFGPHWDCVRSAWSLPQTTLAKLALPEHLQTELEKFLIHPSILDNAMNLTSQISGDTYLPFMYKSFKYYAPFTQGMHSHIIPIGATNGETNTYDVILTDASGRVLGEIEGYVTKRVHSLDFSEAQKNNCLSLHWLPTELKTAKNPTRLWVLGEASSAMHDYWQQAGIEVVEKQLETISADAVLALFNEGDTPDAIVVLDRLLSNASSMTDTCEANSLHRFFHLAKAIQSQKVKLSSGLVLVTEQSFCLSQEEKSLNPYGAASTMLAIALGQESSDLDVRVIDTDSLDDCVTKNLFCIPSGKLHLCRKREFYAAELYARPLLPTKQTALKNNGVYFITGGLGGLGLSTAEYIANTVEAHVVLCGRSPLAKPQDWESLAETSAESETKALYKTLCTLRKKLKSLTYVPMDVADAASVRVNLQRIENDIAPISGIFHTAGVAGDGFILRKEFTTFENVLTAKTRGTVNLLNNITIESLDFCILFSSITALTAGEGQGDYAAANAFMDAVATQHTNVYAINWSSWSDVGMAAAFGVDDAVSPFEVIPPAVAYSRMESLIEQHLQSTAIPADINPKVLVNVIDKLPFRFEQSLEVRILQMSNDQHTSTINIDEIDITGKSPEELTETEKTLAKIYASILGLNEIDIFTNFQDMGGNSIIATHLLKVVEEYYPGQVDISDIFSYPAIDVMAEYIDEKNGVAATQEQPDSLDWEKMLDDVESGSESIDTLLGKV</sequence>
<evidence type="ECO:0000259" key="8">
    <source>
        <dbReference type="PROSITE" id="PS52004"/>
    </source>
</evidence>
<organism evidence="10 11">
    <name type="scientific">Saccharophagus degradans</name>
    <dbReference type="NCBI Taxonomy" id="86304"/>
    <lineage>
        <taxon>Bacteria</taxon>
        <taxon>Pseudomonadati</taxon>
        <taxon>Pseudomonadota</taxon>
        <taxon>Gammaproteobacteria</taxon>
        <taxon>Cellvibrionales</taxon>
        <taxon>Cellvibrionaceae</taxon>
        <taxon>Saccharophagus</taxon>
    </lineage>
</organism>
<evidence type="ECO:0000256" key="4">
    <source>
        <dbReference type="ARBA" id="ARBA00022553"/>
    </source>
</evidence>
<feature type="domain" description="PKS/mFAS DH" evidence="9">
    <location>
        <begin position="678"/>
        <end position="953"/>
    </location>
</feature>
<dbReference type="InterPro" id="IPR020807">
    <property type="entry name" value="PKS_DH"/>
</dbReference>
<dbReference type="Gene3D" id="3.10.129.110">
    <property type="entry name" value="Polyketide synthase dehydratase"/>
    <property type="match status" value="1"/>
</dbReference>
<name>A0AAW7X1M3_9GAMM</name>
<dbReference type="Pfam" id="PF14765">
    <property type="entry name" value="PS-DH"/>
    <property type="match status" value="1"/>
</dbReference>
<gene>
    <name evidence="10" type="ORF">Q4521_01985</name>
</gene>
<dbReference type="InterPro" id="IPR049552">
    <property type="entry name" value="PKS_DH_N"/>
</dbReference>
<comment type="caution">
    <text evidence="10">The sequence shown here is derived from an EMBL/GenBank/DDBJ whole genome shotgun (WGS) entry which is preliminary data.</text>
</comment>
<keyword evidence="3" id="KW-0596">Phosphopantetheine</keyword>
<dbReference type="InterPro" id="IPR050091">
    <property type="entry name" value="PKS_NRPS_Biosynth_Enz"/>
</dbReference>
<feature type="domain" description="Carrier" evidence="7">
    <location>
        <begin position="1448"/>
        <end position="1523"/>
    </location>
</feature>
<dbReference type="Pfam" id="PF02801">
    <property type="entry name" value="Ketoacyl-synt_C"/>
    <property type="match status" value="1"/>
</dbReference>
<dbReference type="EMBL" id="JAUOPB010000001">
    <property type="protein sequence ID" value="MDO6421235.1"/>
    <property type="molecule type" value="Genomic_DNA"/>
</dbReference>
<dbReference type="Pfam" id="PF08659">
    <property type="entry name" value="KR"/>
    <property type="match status" value="1"/>
</dbReference>
<evidence type="ECO:0000256" key="6">
    <source>
        <dbReference type="PROSITE-ProRule" id="PRU01363"/>
    </source>
</evidence>
<dbReference type="PROSITE" id="PS50075">
    <property type="entry name" value="CARRIER"/>
    <property type="match status" value="1"/>
</dbReference>
<dbReference type="InterPro" id="IPR013968">
    <property type="entry name" value="PKS_KR"/>
</dbReference>
<dbReference type="InterPro" id="IPR014030">
    <property type="entry name" value="Ketoacyl_synth_N"/>
</dbReference>
<dbReference type="GO" id="GO:0006633">
    <property type="term" value="P:fatty acid biosynthetic process"/>
    <property type="evidence" value="ECO:0007669"/>
    <property type="project" value="InterPro"/>
</dbReference>
<reference evidence="10" key="1">
    <citation type="submission" date="2023-07" db="EMBL/GenBank/DDBJ databases">
        <title>Genome content predicts the carbon catabolic preferences of heterotrophic bacteria.</title>
        <authorList>
            <person name="Gralka M."/>
        </authorList>
    </citation>
    <scope>NUCLEOTIDE SEQUENCE</scope>
    <source>
        <strain evidence="10">I3M17_2</strain>
    </source>
</reference>
<dbReference type="SMART" id="SM00822">
    <property type="entry name" value="PKS_KR"/>
    <property type="match status" value="1"/>
</dbReference>
<dbReference type="CDD" id="cd00833">
    <property type="entry name" value="PKS"/>
    <property type="match status" value="1"/>
</dbReference>
<comment type="similarity">
    <text evidence="2">Belongs to the short-chain dehydrogenases/reductases (SDR) family.</text>
</comment>
<feature type="region of interest" description="N-terminal hotdog fold" evidence="6">
    <location>
        <begin position="678"/>
        <end position="802"/>
    </location>
</feature>
<dbReference type="PROSITE" id="PS52019">
    <property type="entry name" value="PKS_MFAS_DH"/>
    <property type="match status" value="1"/>
</dbReference>
<dbReference type="PROSITE" id="PS52004">
    <property type="entry name" value="KS3_2"/>
    <property type="match status" value="1"/>
</dbReference>
<dbReference type="PROSITE" id="PS00606">
    <property type="entry name" value="KS3_1"/>
    <property type="match status" value="1"/>
</dbReference>
<accession>A0AAW7X1M3</accession>
<dbReference type="Gene3D" id="3.40.47.10">
    <property type="match status" value="1"/>
</dbReference>
<dbReference type="SMART" id="SM00825">
    <property type="entry name" value="PKS_KS"/>
    <property type="match status" value="1"/>
</dbReference>
<proteinExistence type="inferred from homology"/>
<feature type="region of interest" description="C-terminal hotdog fold" evidence="6">
    <location>
        <begin position="813"/>
        <end position="953"/>
    </location>
</feature>
<evidence type="ECO:0000313" key="11">
    <source>
        <dbReference type="Proteomes" id="UP001169760"/>
    </source>
</evidence>
<dbReference type="Pfam" id="PF22621">
    <property type="entry name" value="CurL-like_PKS_C"/>
    <property type="match status" value="1"/>
</dbReference>
<dbReference type="InterPro" id="IPR009081">
    <property type="entry name" value="PP-bd_ACP"/>
</dbReference>
<dbReference type="InterPro" id="IPR049551">
    <property type="entry name" value="PKS_DH_C"/>
</dbReference>
<dbReference type="Pfam" id="PF00550">
    <property type="entry name" value="PP-binding"/>
    <property type="match status" value="1"/>
</dbReference>
<dbReference type="Pfam" id="PF00109">
    <property type="entry name" value="ketoacyl-synt"/>
    <property type="match status" value="1"/>
</dbReference>
<dbReference type="InterPro" id="IPR014031">
    <property type="entry name" value="Ketoacyl_synth_C"/>
</dbReference>
<dbReference type="InterPro" id="IPR018201">
    <property type="entry name" value="Ketoacyl_synth_AS"/>
</dbReference>
<dbReference type="GO" id="GO:0004315">
    <property type="term" value="F:3-oxoacyl-[acyl-carrier-protein] synthase activity"/>
    <property type="evidence" value="ECO:0007669"/>
    <property type="project" value="InterPro"/>
</dbReference>
<dbReference type="InterPro" id="IPR036291">
    <property type="entry name" value="NAD(P)-bd_dom_sf"/>
</dbReference>
<dbReference type="InterPro" id="IPR020841">
    <property type="entry name" value="PKS_Beta-ketoAc_synthase_dom"/>
</dbReference>
<dbReference type="SUPFAM" id="SSF53901">
    <property type="entry name" value="Thiolase-like"/>
    <property type="match status" value="1"/>
</dbReference>
<dbReference type="RefSeq" id="WP_303490531.1">
    <property type="nucleotide sequence ID" value="NZ_JAUOPB010000001.1"/>
</dbReference>